<dbReference type="CDD" id="cd06552">
    <property type="entry name" value="ASCH_yqfb_like"/>
    <property type="match status" value="1"/>
</dbReference>
<dbReference type="GO" id="GO:0016813">
    <property type="term" value="F:hydrolase activity, acting on carbon-nitrogen (but not peptide) bonds, in linear amidines"/>
    <property type="evidence" value="ECO:0007669"/>
    <property type="project" value="UniProtKB-UniRule"/>
</dbReference>
<evidence type="ECO:0000313" key="5">
    <source>
        <dbReference type="Proteomes" id="UP000267448"/>
    </source>
</evidence>
<dbReference type="InterPro" id="IPR008314">
    <property type="entry name" value="AC4CH"/>
</dbReference>
<gene>
    <name evidence="4" type="ORF">EKG38_23465</name>
</gene>
<comment type="function">
    <text evidence="2">Catalyzes the hydrolysis of N(4)-acetylcytidine (ac4C).</text>
</comment>
<dbReference type="RefSeq" id="WP_126523316.1">
    <property type="nucleotide sequence ID" value="NZ_RXNU01000022.1"/>
</dbReference>
<dbReference type="EMBL" id="RXNU01000022">
    <property type="protein sequence ID" value="RTR36577.1"/>
    <property type="molecule type" value="Genomic_DNA"/>
</dbReference>
<dbReference type="HAMAP" id="MF_00684">
    <property type="entry name" value="ac4C_amidohydr"/>
    <property type="match status" value="1"/>
</dbReference>
<comment type="catalytic activity">
    <reaction evidence="2">
        <text>N(4)-acetylcytosine + H2O = cytosine + acetate + H(+)</text>
        <dbReference type="Rhea" id="RHEA:62940"/>
        <dbReference type="ChEBI" id="CHEBI:15377"/>
        <dbReference type="ChEBI" id="CHEBI:15378"/>
        <dbReference type="ChEBI" id="CHEBI:16040"/>
        <dbReference type="ChEBI" id="CHEBI:30089"/>
        <dbReference type="ChEBI" id="CHEBI:146134"/>
        <dbReference type="EC" id="3.5.1.135"/>
    </reaction>
</comment>
<dbReference type="SMART" id="SM01022">
    <property type="entry name" value="ASCH"/>
    <property type="match status" value="1"/>
</dbReference>
<dbReference type="PIRSF" id="PIRSF029143">
    <property type="entry name" value="UCP029143"/>
    <property type="match status" value="1"/>
</dbReference>
<dbReference type="GO" id="GO:0005829">
    <property type="term" value="C:cytosol"/>
    <property type="evidence" value="ECO:0007669"/>
    <property type="project" value="TreeGrafter"/>
</dbReference>
<feature type="active site" description="Proton donor" evidence="2">
    <location>
        <position position="74"/>
    </location>
</feature>
<dbReference type="PANTHER" id="PTHR38088">
    <property type="entry name" value="UCP029143 FAMILY PROTEIN"/>
    <property type="match status" value="1"/>
</dbReference>
<dbReference type="NCBIfam" id="NF003443">
    <property type="entry name" value="PRK04980.1"/>
    <property type="match status" value="1"/>
</dbReference>
<protein>
    <recommendedName>
        <fullName evidence="2">N(4)-acetylcytidine amidohydrolase</fullName>
        <shortName evidence="2">ac4C amidohydrolase</shortName>
        <ecNumber evidence="2">3.5.1.135</ecNumber>
    </recommendedName>
</protein>
<feature type="active site" description="Nucleophile" evidence="2">
    <location>
        <position position="24"/>
    </location>
</feature>
<dbReference type="OrthoDB" id="8590202at2"/>
<evidence type="ECO:0000313" key="4">
    <source>
        <dbReference type="EMBL" id="RTR36577.1"/>
    </source>
</evidence>
<dbReference type="Proteomes" id="UP000267448">
    <property type="component" value="Unassembled WGS sequence"/>
</dbReference>
<proteinExistence type="inferred from homology"/>
<keyword evidence="5" id="KW-1185">Reference proteome</keyword>
<feature type="domain" description="ASCH" evidence="3">
    <location>
        <begin position="6"/>
        <end position="104"/>
    </location>
</feature>
<dbReference type="SUPFAM" id="SSF88697">
    <property type="entry name" value="PUA domain-like"/>
    <property type="match status" value="1"/>
</dbReference>
<evidence type="ECO:0000256" key="1">
    <source>
        <dbReference type="ARBA" id="ARBA00022801"/>
    </source>
</evidence>
<dbReference type="Gene3D" id="2.30.130.30">
    <property type="entry name" value="Hypothetical protein"/>
    <property type="match status" value="1"/>
</dbReference>
<feature type="active site" description="Proton acceptor" evidence="2">
    <location>
        <position position="21"/>
    </location>
</feature>
<name>A0A3S0IL20_9GAMM</name>
<accession>A0A3S0IL20</accession>
<reference evidence="4 5" key="1">
    <citation type="submission" date="2018-12" db="EMBL/GenBank/DDBJ databases">
        <authorList>
            <person name="Yu L."/>
        </authorList>
    </citation>
    <scope>NUCLEOTIDE SEQUENCE [LARGE SCALE GENOMIC DNA]</scope>
    <source>
        <strain evidence="4 5">HAW-EB2</strain>
    </source>
</reference>
<dbReference type="PANTHER" id="PTHR38088:SF2">
    <property type="entry name" value="UCP029143 FAMILY PROTEIN"/>
    <property type="match status" value="1"/>
</dbReference>
<dbReference type="InterPro" id="IPR015947">
    <property type="entry name" value="PUA-like_sf"/>
</dbReference>
<organism evidence="4 5">
    <name type="scientific">Shewanella canadensis</name>
    <dbReference type="NCBI Taxonomy" id="271096"/>
    <lineage>
        <taxon>Bacteria</taxon>
        <taxon>Pseudomonadati</taxon>
        <taxon>Pseudomonadota</taxon>
        <taxon>Gammaproteobacteria</taxon>
        <taxon>Alteromonadales</taxon>
        <taxon>Shewanellaceae</taxon>
        <taxon>Shewanella</taxon>
    </lineage>
</organism>
<sequence>MSSNKITFFQRFEKDILSGAKTITLRDASESHYKAGQRVAVSTYETDRWFCDVLIDAVECIKFDELNQIHAEQENMTLPELRSVITDIYGEIETLWMISFHLVRT</sequence>
<dbReference type="Pfam" id="PF04266">
    <property type="entry name" value="ASCH"/>
    <property type="match status" value="1"/>
</dbReference>
<comment type="catalytic activity">
    <reaction evidence="2">
        <text>N(4)-acetylcytidine + H2O = cytidine + acetate + H(+)</text>
        <dbReference type="Rhea" id="RHEA:62932"/>
        <dbReference type="ChEBI" id="CHEBI:15377"/>
        <dbReference type="ChEBI" id="CHEBI:15378"/>
        <dbReference type="ChEBI" id="CHEBI:17562"/>
        <dbReference type="ChEBI" id="CHEBI:30089"/>
        <dbReference type="ChEBI" id="CHEBI:70989"/>
        <dbReference type="EC" id="3.5.1.135"/>
    </reaction>
</comment>
<dbReference type="AlphaFoldDB" id="A0A3S0IL20"/>
<dbReference type="EC" id="3.5.1.135" evidence="2"/>
<keyword evidence="1 2" id="KW-0378">Hydrolase</keyword>
<comment type="caution">
    <text evidence="4">The sequence shown here is derived from an EMBL/GenBank/DDBJ whole genome shotgun (WGS) entry which is preliminary data.</text>
</comment>
<comment type="catalytic activity">
    <reaction evidence="2">
        <text>N(4)-acetyl-2'-deoxycytidine + H2O = 2'-deoxycytidine + acetate + H(+)</text>
        <dbReference type="Rhea" id="RHEA:62936"/>
        <dbReference type="ChEBI" id="CHEBI:15377"/>
        <dbReference type="ChEBI" id="CHEBI:15378"/>
        <dbReference type="ChEBI" id="CHEBI:15698"/>
        <dbReference type="ChEBI" id="CHEBI:30089"/>
        <dbReference type="ChEBI" id="CHEBI:146133"/>
        <dbReference type="EC" id="3.5.1.135"/>
    </reaction>
</comment>
<evidence type="ECO:0000256" key="2">
    <source>
        <dbReference type="HAMAP-Rule" id="MF_00684"/>
    </source>
</evidence>
<dbReference type="InterPro" id="IPR007374">
    <property type="entry name" value="ASCH_domain"/>
</dbReference>
<evidence type="ECO:0000259" key="3">
    <source>
        <dbReference type="SMART" id="SM01022"/>
    </source>
</evidence>
<comment type="similarity">
    <text evidence="2">Belongs to the N(4)-acetylcytidine amidohydrolase family.</text>
</comment>